<dbReference type="KEGG" id="brh:RBRH_03970"/>
<organism evidence="1 2">
    <name type="scientific">Mycetohabitans rhizoxinica (strain DSM 19002 / CIP 109453 / HKI 454)</name>
    <name type="common">Paraburkholderia rhizoxinica</name>
    <dbReference type="NCBI Taxonomy" id="882378"/>
    <lineage>
        <taxon>Bacteria</taxon>
        <taxon>Pseudomonadati</taxon>
        <taxon>Pseudomonadota</taxon>
        <taxon>Betaproteobacteria</taxon>
        <taxon>Burkholderiales</taxon>
        <taxon>Burkholderiaceae</taxon>
        <taxon>Mycetohabitans</taxon>
    </lineage>
</organism>
<evidence type="ECO:0000313" key="2">
    <source>
        <dbReference type="Proteomes" id="UP000007437"/>
    </source>
</evidence>
<protein>
    <submittedName>
        <fullName evidence="1">Uncharacterized protein</fullName>
    </submittedName>
</protein>
<dbReference type="HOGENOM" id="CLU_3150497_0_0_4"/>
<dbReference type="STRING" id="882378.RBRH_03970"/>
<dbReference type="Proteomes" id="UP000007437">
    <property type="component" value="Chromosome"/>
</dbReference>
<evidence type="ECO:0000313" key="1">
    <source>
        <dbReference type="EMBL" id="CBW75438.1"/>
    </source>
</evidence>
<sequence length="48" mass="5083">MATVGITIENVSIQGFRAVPPGAHCTNTRPLPKRIRALSSLTSGIHVN</sequence>
<proteinExistence type="predicted"/>
<dbReference type="EMBL" id="FR687359">
    <property type="protein sequence ID" value="CBW75438.1"/>
    <property type="molecule type" value="Genomic_DNA"/>
</dbReference>
<accession>E5AS56</accession>
<name>E5AS56_MYCRK</name>
<reference evidence="1 2" key="1">
    <citation type="journal article" date="2011" name="J. Bacteriol.">
        <title>Complete genome sequence of Burkholderia rhizoxinica, an endosymbiont of Rhizopus microsporus.</title>
        <authorList>
            <person name="Lackner G."/>
            <person name="Moebius N."/>
            <person name="Partida-Martinez L."/>
            <person name="Hertweck C."/>
        </authorList>
    </citation>
    <scope>NUCLEOTIDE SEQUENCE [LARGE SCALE GENOMIC DNA]</scope>
    <source>
        <strain evidence="2">DSM 19002 / CIP 109453 / HKI 454</strain>
    </source>
</reference>
<gene>
    <name evidence="1" type="ordered locus">RBRH_03970</name>
</gene>
<dbReference type="AlphaFoldDB" id="E5AS56"/>